<evidence type="ECO:0000313" key="3">
    <source>
        <dbReference type="Proteomes" id="UP000785679"/>
    </source>
</evidence>
<keyword evidence="3" id="KW-1185">Reference proteome</keyword>
<dbReference type="EMBL" id="RRYP01002130">
    <property type="protein sequence ID" value="TNV85123.1"/>
    <property type="molecule type" value="Genomic_DNA"/>
</dbReference>
<proteinExistence type="predicted"/>
<evidence type="ECO:0000256" key="1">
    <source>
        <dbReference type="SAM" id="MobiDB-lite"/>
    </source>
</evidence>
<accession>A0A8J8P1G5</accession>
<sequence>MRPHIIEPDLINFEMMSSATKQQLLLSGMIPLQIPFVGQYQKKIKRRVMSIGEQIAPHQVKGFVQNNLIGKEAKTNFIQRKINNEDNPKDEETQQLIEQKLNNKSSYQIELQMQQHDLNMPHYKIPKSSTSISQFNAHNHQNNQMISKKHQPDSTPLKSHSNATPSHLRQLPQNMIPQPYREFMKHHMPEARKDFQQRIQNLHVFENQMLNSIYNKYKGFTPGVIAGGCSPDLQQNTLMHAQQTPMNGMSQYQINKEQMLYEQHVKNIMGEYQVATKKLEKTLEKTRHEMIKVMKGVSPNKKVLSESPEQSRVIKPLGNSQIFQMGATTKEAQLFQYPHTLEDPLQNMIVGVTLKSSKRSEAPKAKQGPKQTISNEIAKIETTSEVRKDKKLVILSKSPKKPTEVPLIEDNSVQIEYANIPQLNFNTVLDVIVPPLIETNDPPSPLKGQLSSSMIGLKLHNQQQYQDMTPLQKKLVENRKLQKESQKGVNKSLDQLITVEERKRQCSTDVRAPQVISSIIFPLQCPVVSQSQTSRY</sequence>
<comment type="caution">
    <text evidence="2">The sequence shown here is derived from an EMBL/GenBank/DDBJ whole genome shotgun (WGS) entry which is preliminary data.</text>
</comment>
<organism evidence="2 3">
    <name type="scientific">Halteria grandinella</name>
    <dbReference type="NCBI Taxonomy" id="5974"/>
    <lineage>
        <taxon>Eukaryota</taxon>
        <taxon>Sar</taxon>
        <taxon>Alveolata</taxon>
        <taxon>Ciliophora</taxon>
        <taxon>Intramacronucleata</taxon>
        <taxon>Spirotrichea</taxon>
        <taxon>Stichotrichia</taxon>
        <taxon>Sporadotrichida</taxon>
        <taxon>Halteriidae</taxon>
        <taxon>Halteria</taxon>
    </lineage>
</organism>
<feature type="compositionally biased region" description="Polar residues" evidence="1">
    <location>
        <begin position="153"/>
        <end position="167"/>
    </location>
</feature>
<dbReference type="Proteomes" id="UP000785679">
    <property type="component" value="Unassembled WGS sequence"/>
</dbReference>
<name>A0A8J8P1G5_HALGN</name>
<dbReference type="AlphaFoldDB" id="A0A8J8P1G5"/>
<reference evidence="2" key="1">
    <citation type="submission" date="2019-06" db="EMBL/GenBank/DDBJ databases">
        <authorList>
            <person name="Zheng W."/>
        </authorList>
    </citation>
    <scope>NUCLEOTIDE SEQUENCE</scope>
    <source>
        <strain evidence="2">QDHG01</strain>
    </source>
</reference>
<protein>
    <submittedName>
        <fullName evidence="2">Uncharacterized protein</fullName>
    </submittedName>
</protein>
<gene>
    <name evidence="2" type="ORF">FGO68_gene13506</name>
</gene>
<evidence type="ECO:0000313" key="2">
    <source>
        <dbReference type="EMBL" id="TNV85123.1"/>
    </source>
</evidence>
<feature type="region of interest" description="Disordered" evidence="1">
    <location>
        <begin position="144"/>
        <end position="167"/>
    </location>
</feature>